<keyword evidence="3 7" id="KW-0378">Hydrolase</keyword>
<dbReference type="PANTHER" id="PTHR11241:SF0">
    <property type="entry name" value="DEOXYURIDINE 5'-TRIPHOSPHATE NUCLEOTIDOHYDROLASE"/>
    <property type="match status" value="1"/>
</dbReference>
<dbReference type="GeneID" id="79412651"/>
<evidence type="ECO:0000313" key="8">
    <source>
        <dbReference type="Proteomes" id="UP000240696"/>
    </source>
</evidence>
<reference evidence="7 8" key="1">
    <citation type="submission" date="2016-09" db="EMBL/GenBank/DDBJ databases">
        <title>Complete genome sequence of Pseudomonas aeruginosa phage JG054.</title>
        <authorList>
            <person name="Uhlig C.M."/>
            <person name="Bunk B."/>
            <person name="Rohde M."/>
            <person name="Schobert M."/>
            <person name="Jahn D."/>
        </authorList>
    </citation>
    <scope>NUCLEOTIDE SEQUENCE [LARGE SCALE GENOMIC DNA]</scope>
</reference>
<dbReference type="PANTHER" id="PTHR11241">
    <property type="entry name" value="DEOXYURIDINE 5'-TRIPHOSPHATE NUCLEOTIDOHYDROLASE"/>
    <property type="match status" value="1"/>
</dbReference>
<accession>A0A2H4GY78</accession>
<dbReference type="CDD" id="cd07557">
    <property type="entry name" value="trimeric_dUTPase"/>
    <property type="match status" value="1"/>
</dbReference>
<dbReference type="EC" id="3.6.1.23" evidence="2"/>
<dbReference type="GO" id="GO:0000287">
    <property type="term" value="F:magnesium ion binding"/>
    <property type="evidence" value="ECO:0007669"/>
    <property type="project" value="InterPro"/>
</dbReference>
<evidence type="ECO:0000256" key="1">
    <source>
        <dbReference type="ARBA" id="ARBA00006581"/>
    </source>
</evidence>
<dbReference type="KEGG" id="vg:79412651"/>
<evidence type="ECO:0000256" key="5">
    <source>
        <dbReference type="SAM" id="MobiDB-lite"/>
    </source>
</evidence>
<keyword evidence="4" id="KW-0546">Nucleotide metabolism</keyword>
<dbReference type="InterPro" id="IPR008181">
    <property type="entry name" value="dUTPase"/>
</dbReference>
<protein>
    <recommendedName>
        <fullName evidence="2">dUTP diphosphatase</fullName>
        <ecNumber evidence="2">3.6.1.23</ecNumber>
    </recommendedName>
</protein>
<organism evidence="7 8">
    <name type="scientific">Pseudomonas phage JG054</name>
    <dbReference type="NCBI Taxonomy" id="1970800"/>
    <lineage>
        <taxon>Viruses</taxon>
        <taxon>Duplodnaviria</taxon>
        <taxon>Heunggongvirae</taxon>
        <taxon>Uroviricota</taxon>
        <taxon>Caudoviricetes</taxon>
        <taxon>Queuovirinae</taxon>
        <taxon>Nipunavirus</taxon>
        <taxon>Nipunavirus JG054</taxon>
    </lineage>
</organism>
<proteinExistence type="inferred from homology"/>
<dbReference type="SUPFAM" id="SSF51283">
    <property type="entry name" value="dUTPase-like"/>
    <property type="match status" value="1"/>
</dbReference>
<dbReference type="InterPro" id="IPR033704">
    <property type="entry name" value="dUTPase_trimeric"/>
</dbReference>
<dbReference type="Pfam" id="PF00692">
    <property type="entry name" value="dUTPase"/>
    <property type="match status" value="1"/>
</dbReference>
<dbReference type="PROSITE" id="PS51257">
    <property type="entry name" value="PROKAR_LIPOPROTEIN"/>
    <property type="match status" value="1"/>
</dbReference>
<dbReference type="InterPro" id="IPR029054">
    <property type="entry name" value="dUTPase-like"/>
</dbReference>
<feature type="domain" description="dUTPase-like" evidence="6">
    <location>
        <begin position="12"/>
        <end position="148"/>
    </location>
</feature>
<evidence type="ECO:0000256" key="4">
    <source>
        <dbReference type="ARBA" id="ARBA00023080"/>
    </source>
</evidence>
<dbReference type="InterPro" id="IPR036157">
    <property type="entry name" value="dUTPase-like_sf"/>
</dbReference>
<sequence>MKLNVKALHPDAIVPQYATVGAACFDLHALIPHASKEACVFPIKPAAIRTGLAFEIPDGYVMLIFSRSGHGFKNDIRLANCVGVIDSDYRGEVQVKLSSDSPQGLRFDVKHGDRIAQAMIVPVERAELVQVDELSSTERGEGGFGSTGTERKFFGMPQE</sequence>
<feature type="region of interest" description="Disordered" evidence="5">
    <location>
        <begin position="137"/>
        <end position="159"/>
    </location>
</feature>
<dbReference type="NCBIfam" id="TIGR00576">
    <property type="entry name" value="dut"/>
    <property type="match status" value="1"/>
</dbReference>
<evidence type="ECO:0000256" key="3">
    <source>
        <dbReference type="ARBA" id="ARBA00022801"/>
    </source>
</evidence>
<name>A0A2H4GY78_9CAUD</name>
<gene>
    <name evidence="7" type="primary">dut</name>
    <name evidence="7" type="ORF">JG054_00051</name>
</gene>
<dbReference type="EMBL" id="KX898400">
    <property type="protein sequence ID" value="ARB11196.1"/>
    <property type="molecule type" value="Genomic_DNA"/>
</dbReference>
<evidence type="ECO:0000313" key="7">
    <source>
        <dbReference type="EMBL" id="ARB11196.1"/>
    </source>
</evidence>
<dbReference type="Proteomes" id="UP000240696">
    <property type="component" value="Segment"/>
</dbReference>
<dbReference type="RefSeq" id="YP_010719515.1">
    <property type="nucleotide sequence ID" value="NC_072498.1"/>
</dbReference>
<keyword evidence="8" id="KW-1185">Reference proteome</keyword>
<evidence type="ECO:0000259" key="6">
    <source>
        <dbReference type="Pfam" id="PF00692"/>
    </source>
</evidence>
<dbReference type="GO" id="GO:0004170">
    <property type="term" value="F:dUTP diphosphatase activity"/>
    <property type="evidence" value="ECO:0007669"/>
    <property type="project" value="UniProtKB-EC"/>
</dbReference>
<dbReference type="GO" id="GO:0006226">
    <property type="term" value="P:dUMP biosynthetic process"/>
    <property type="evidence" value="ECO:0007669"/>
    <property type="project" value="InterPro"/>
</dbReference>
<dbReference type="Gene3D" id="2.70.40.10">
    <property type="match status" value="1"/>
</dbReference>
<comment type="similarity">
    <text evidence="1">Belongs to the dUTPase family.</text>
</comment>
<evidence type="ECO:0000256" key="2">
    <source>
        <dbReference type="ARBA" id="ARBA00012379"/>
    </source>
</evidence>
<dbReference type="GO" id="GO:0046081">
    <property type="term" value="P:dUTP catabolic process"/>
    <property type="evidence" value="ECO:0007669"/>
    <property type="project" value="InterPro"/>
</dbReference>
<dbReference type="NCBIfam" id="NF001862">
    <property type="entry name" value="PRK00601.1"/>
    <property type="match status" value="1"/>
</dbReference>